<proteinExistence type="predicted"/>
<feature type="region of interest" description="Disordered" evidence="1">
    <location>
        <begin position="1"/>
        <end position="37"/>
    </location>
</feature>
<evidence type="ECO:0000313" key="3">
    <source>
        <dbReference type="Proteomes" id="UP000694546"/>
    </source>
</evidence>
<evidence type="ECO:0000313" key="2">
    <source>
        <dbReference type="Ensembl" id="ENSGMOP00000055733.1"/>
    </source>
</evidence>
<dbReference type="SUPFAM" id="SSF53098">
    <property type="entry name" value="Ribonuclease H-like"/>
    <property type="match status" value="1"/>
</dbReference>
<sequence>MASHAGATGSSSNEDDDILPPPPGTPKRKKGKRKAKYRKEWEKDFKWIDSVREDEFKANCNVCRRQFSVSHGGLTDVRQHASGEAHKKNETQRRSQGALTQFLIRPATPEANMVTAAEVAHVYHTVKHNLSYNSSDCQFKLTAQTLPDSSIAKKMSCGRTKAEALVTDVLAPKAVEDVLTKLKGDGKPLQFSLQTDASNKGNRKMFPLAVQFFTPEEGIEKKLIDFVENPDESSQGIVDSIQCSLDKTGLALDNVSAFSADNANVNYGVHNSVFTKLKQSNSEILRGNCHAHIVHNTVKHALNELSVDVENIVLKVYGHFSISAKRRETLKEFCAFCDVDFQEILRHVTTRWLSLNPAINRLLENWTALKAYFISLGEECPRHLRALLRLPEDAAGVEEEEADLAEVYLLFCSNVLTLFEEVVKKLERDATTSADLYAIMDSFLQRLIKRRDDKFYGYLTRRKLQLLSPHDANRVRQEFTAFLDTAIGYVRKWFNFSDDNWHFHVQPLCLTSGKISYDDMEKIIEKLHLVDRLNLSMDELYDECVTANGVLGHLKGRQDWPSKGTAEKWVEVLRGRAADLPNILAVVSFVLSIPSSTGYVERVFSFMKNKWTDVRNKCSVALIKSELIVTLNYEKSCSQFYTEAVVDTQLLAAARDQKKYKWKK</sequence>
<dbReference type="Ensembl" id="ENSGMOT00000056316.1">
    <property type="protein sequence ID" value="ENSGMOP00000055733.1"/>
    <property type="gene ID" value="ENSGMOG00000029617.1"/>
</dbReference>
<evidence type="ECO:0000256" key="1">
    <source>
        <dbReference type="SAM" id="MobiDB-lite"/>
    </source>
</evidence>
<accession>A0A8C5C5H3</accession>
<keyword evidence="3" id="KW-1185">Reference proteome</keyword>
<dbReference type="AlphaFoldDB" id="A0A8C5C5H3"/>
<protein>
    <submittedName>
        <fullName evidence="2">Uncharacterized protein</fullName>
    </submittedName>
</protein>
<reference evidence="2" key="2">
    <citation type="submission" date="2025-09" db="UniProtKB">
        <authorList>
            <consortium name="Ensembl"/>
        </authorList>
    </citation>
    <scope>IDENTIFICATION</scope>
</reference>
<organism evidence="2 3">
    <name type="scientific">Gadus morhua</name>
    <name type="common">Atlantic cod</name>
    <dbReference type="NCBI Taxonomy" id="8049"/>
    <lineage>
        <taxon>Eukaryota</taxon>
        <taxon>Metazoa</taxon>
        <taxon>Chordata</taxon>
        <taxon>Craniata</taxon>
        <taxon>Vertebrata</taxon>
        <taxon>Euteleostomi</taxon>
        <taxon>Actinopterygii</taxon>
        <taxon>Neopterygii</taxon>
        <taxon>Teleostei</taxon>
        <taxon>Neoteleostei</taxon>
        <taxon>Acanthomorphata</taxon>
        <taxon>Zeiogadaria</taxon>
        <taxon>Gadariae</taxon>
        <taxon>Gadiformes</taxon>
        <taxon>Gadoidei</taxon>
        <taxon>Gadidae</taxon>
        <taxon>Gadus</taxon>
    </lineage>
</organism>
<dbReference type="PANTHER" id="PTHR37162:SF1">
    <property type="entry name" value="BED-TYPE DOMAIN-CONTAINING PROTEIN"/>
    <property type="match status" value="1"/>
</dbReference>
<dbReference type="Proteomes" id="UP000694546">
    <property type="component" value="Chromosome 2"/>
</dbReference>
<dbReference type="PANTHER" id="PTHR37162">
    <property type="entry name" value="HAT FAMILY DIMERISATION DOMAINCONTAINING PROTEIN-RELATED"/>
    <property type="match status" value="1"/>
</dbReference>
<reference evidence="2" key="1">
    <citation type="submission" date="2025-08" db="UniProtKB">
        <authorList>
            <consortium name="Ensembl"/>
        </authorList>
    </citation>
    <scope>IDENTIFICATION</scope>
</reference>
<dbReference type="OMA" id="KWTDVRN"/>
<dbReference type="GeneTree" id="ENSGT00940000165202"/>
<name>A0A8C5C5H3_GADMO</name>
<feature type="compositionally biased region" description="Basic residues" evidence="1">
    <location>
        <begin position="26"/>
        <end position="37"/>
    </location>
</feature>
<dbReference type="InterPro" id="IPR012337">
    <property type="entry name" value="RNaseH-like_sf"/>
</dbReference>